<evidence type="ECO:0000313" key="2">
    <source>
        <dbReference type="Proteomes" id="UP000000600"/>
    </source>
</evidence>
<dbReference type="EMBL" id="CT868563">
    <property type="protein sequence ID" value="CAK86176.1"/>
    <property type="molecule type" value="Genomic_DNA"/>
</dbReference>
<organism evidence="1 2">
    <name type="scientific">Paramecium tetraurelia</name>
    <dbReference type="NCBI Taxonomy" id="5888"/>
    <lineage>
        <taxon>Eukaryota</taxon>
        <taxon>Sar</taxon>
        <taxon>Alveolata</taxon>
        <taxon>Ciliophora</taxon>
        <taxon>Intramacronucleata</taxon>
        <taxon>Oligohymenophorea</taxon>
        <taxon>Peniculida</taxon>
        <taxon>Parameciidae</taxon>
        <taxon>Paramecium</taxon>
    </lineage>
</organism>
<dbReference type="KEGG" id="ptm:GSPATT00019869001"/>
<protein>
    <submittedName>
        <fullName evidence="1">Uncharacterized protein</fullName>
    </submittedName>
</protein>
<dbReference type="RefSeq" id="XP_001453573.1">
    <property type="nucleotide sequence ID" value="XM_001453536.1"/>
</dbReference>
<reference evidence="1 2" key="1">
    <citation type="journal article" date="2006" name="Nature">
        <title>Global trends of whole-genome duplications revealed by the ciliate Paramecium tetraurelia.</title>
        <authorList>
            <consortium name="Genoscope"/>
            <person name="Aury J.-M."/>
            <person name="Jaillon O."/>
            <person name="Duret L."/>
            <person name="Noel B."/>
            <person name="Jubin C."/>
            <person name="Porcel B.M."/>
            <person name="Segurens B."/>
            <person name="Daubin V."/>
            <person name="Anthouard V."/>
            <person name="Aiach N."/>
            <person name="Arnaiz O."/>
            <person name="Billaut A."/>
            <person name="Beisson J."/>
            <person name="Blanc I."/>
            <person name="Bouhouche K."/>
            <person name="Camara F."/>
            <person name="Duharcourt S."/>
            <person name="Guigo R."/>
            <person name="Gogendeau D."/>
            <person name="Katinka M."/>
            <person name="Keller A.-M."/>
            <person name="Kissmehl R."/>
            <person name="Klotz C."/>
            <person name="Koll F."/>
            <person name="Le Moue A."/>
            <person name="Lepere C."/>
            <person name="Malinsky S."/>
            <person name="Nowacki M."/>
            <person name="Nowak J.K."/>
            <person name="Plattner H."/>
            <person name="Poulain J."/>
            <person name="Ruiz F."/>
            <person name="Serrano V."/>
            <person name="Zagulski M."/>
            <person name="Dessen P."/>
            <person name="Betermier M."/>
            <person name="Weissenbach J."/>
            <person name="Scarpelli C."/>
            <person name="Schachter V."/>
            <person name="Sperling L."/>
            <person name="Meyer E."/>
            <person name="Cohen J."/>
            <person name="Wincker P."/>
        </authorList>
    </citation>
    <scope>NUCLEOTIDE SEQUENCE [LARGE SCALE GENOMIC DNA]</scope>
    <source>
        <strain evidence="1 2">Stock d4-2</strain>
    </source>
</reference>
<gene>
    <name evidence="1" type="ORF">GSPATT00019869001</name>
</gene>
<dbReference type="InParanoid" id="A0DT09"/>
<dbReference type="Proteomes" id="UP000000600">
    <property type="component" value="Unassembled WGS sequence"/>
</dbReference>
<dbReference type="HOGENOM" id="CLU_2282904_0_0_1"/>
<sequence length="102" mass="12118">MNMKSQIKRIALLSIDFHLDNNSQAASLNKLHTRVGGVTKQLKIKIFKNQQQQQPNFSDSKKKINFQNEWKNRKQNKIKLYINKCEEQKQFAQMQNLEQITK</sequence>
<dbReference type="GeneID" id="5039358"/>
<name>A0DT09_PARTE</name>
<evidence type="ECO:0000313" key="1">
    <source>
        <dbReference type="EMBL" id="CAK86176.1"/>
    </source>
</evidence>
<dbReference type="AlphaFoldDB" id="A0DT09"/>
<proteinExistence type="predicted"/>
<accession>A0DT09</accession>
<keyword evidence="2" id="KW-1185">Reference proteome</keyword>